<keyword evidence="11" id="KW-1185">Reference proteome</keyword>
<dbReference type="OrthoDB" id="261831at2759"/>
<reference evidence="12" key="1">
    <citation type="submission" date="2017-02" db="UniProtKB">
        <authorList>
            <consortium name="WormBaseParasite"/>
        </authorList>
    </citation>
    <scope>IDENTIFICATION</scope>
</reference>
<evidence type="ECO:0000313" key="12">
    <source>
        <dbReference type="WBParaSite" id="TTAC_0000472301-mRNA-1"/>
    </source>
</evidence>
<name>A0A0R3WVD3_HYDTA</name>
<evidence type="ECO:0000313" key="11">
    <source>
        <dbReference type="Proteomes" id="UP000274429"/>
    </source>
</evidence>
<evidence type="ECO:0000256" key="3">
    <source>
        <dbReference type="ARBA" id="ARBA00022692"/>
    </source>
</evidence>
<dbReference type="InterPro" id="IPR039899">
    <property type="entry name" value="BET1_SNARE"/>
</dbReference>
<dbReference type="STRING" id="6205.A0A0R3WVD3"/>
<keyword evidence="4" id="KW-0653">Protein transport</keyword>
<evidence type="ECO:0000256" key="9">
    <source>
        <dbReference type="SAM" id="Phobius"/>
    </source>
</evidence>
<evidence type="ECO:0000256" key="7">
    <source>
        <dbReference type="ARBA" id="ARBA00023136"/>
    </source>
</evidence>
<evidence type="ECO:0000313" key="10">
    <source>
        <dbReference type="EMBL" id="VDM25496.1"/>
    </source>
</evidence>
<sequence>MRSSNRNWEHSNSHRRGVLTDDNDALAGELCVKVDLLRELSKSIGDEVRDQNAFLDGSLSDMFTRSEGMLRSALRRVGRIRREHGFCACGLYCQLFLFALLFFFLCWLLLKFAR</sequence>
<dbReference type="AlphaFoldDB" id="A0A0R3WVD3"/>
<keyword evidence="3 9" id="KW-0812">Transmembrane</keyword>
<dbReference type="Gene3D" id="1.20.5.110">
    <property type="match status" value="1"/>
</dbReference>
<evidence type="ECO:0000256" key="5">
    <source>
        <dbReference type="ARBA" id="ARBA00022989"/>
    </source>
</evidence>
<dbReference type="SUPFAM" id="SSF58038">
    <property type="entry name" value="SNARE fusion complex"/>
    <property type="match status" value="1"/>
</dbReference>
<dbReference type="CDD" id="cd15853">
    <property type="entry name" value="SNARE_Bet1"/>
    <property type="match status" value="1"/>
</dbReference>
<evidence type="ECO:0000256" key="1">
    <source>
        <dbReference type="ARBA" id="ARBA00004394"/>
    </source>
</evidence>
<evidence type="ECO:0000256" key="2">
    <source>
        <dbReference type="ARBA" id="ARBA00022448"/>
    </source>
</evidence>
<keyword evidence="7 9" id="KW-0472">Membrane</keyword>
<evidence type="ECO:0000256" key="4">
    <source>
        <dbReference type="ARBA" id="ARBA00022927"/>
    </source>
</evidence>
<keyword evidence="5 9" id="KW-1133">Transmembrane helix</keyword>
<dbReference type="GO" id="GO:0000139">
    <property type="term" value="C:Golgi membrane"/>
    <property type="evidence" value="ECO:0007669"/>
    <property type="project" value="UniProtKB-SubCell"/>
</dbReference>
<feature type="transmembrane region" description="Helical" evidence="9">
    <location>
        <begin position="85"/>
        <end position="110"/>
    </location>
</feature>
<accession>A0A0R3WVD3</accession>
<organism evidence="12">
    <name type="scientific">Hydatigena taeniaeformis</name>
    <name type="common">Feline tapeworm</name>
    <name type="synonym">Taenia taeniaeformis</name>
    <dbReference type="NCBI Taxonomy" id="6205"/>
    <lineage>
        <taxon>Eukaryota</taxon>
        <taxon>Metazoa</taxon>
        <taxon>Spiralia</taxon>
        <taxon>Lophotrochozoa</taxon>
        <taxon>Platyhelminthes</taxon>
        <taxon>Cestoda</taxon>
        <taxon>Eucestoda</taxon>
        <taxon>Cyclophyllidea</taxon>
        <taxon>Taeniidae</taxon>
        <taxon>Hydatigera</taxon>
    </lineage>
</organism>
<dbReference type="PANTHER" id="PTHR12791">
    <property type="entry name" value="GOLGI SNARE BET1-RELATED"/>
    <property type="match status" value="1"/>
</dbReference>
<dbReference type="WBParaSite" id="TTAC_0000472301-mRNA-1">
    <property type="protein sequence ID" value="TTAC_0000472301-mRNA-1"/>
    <property type="gene ID" value="TTAC_0000472301"/>
</dbReference>
<protein>
    <submittedName>
        <fullName evidence="12">t-SNARE coiled-coil homology domain-containing protein</fullName>
    </submittedName>
</protein>
<proteinExistence type="predicted"/>
<keyword evidence="2" id="KW-0813">Transport</keyword>
<dbReference type="EMBL" id="UYWX01005143">
    <property type="protein sequence ID" value="VDM25496.1"/>
    <property type="molecule type" value="Genomic_DNA"/>
</dbReference>
<evidence type="ECO:0000256" key="8">
    <source>
        <dbReference type="ARBA" id="ARBA00046280"/>
    </source>
</evidence>
<dbReference type="GO" id="GO:0015031">
    <property type="term" value="P:protein transport"/>
    <property type="evidence" value="ECO:0007669"/>
    <property type="project" value="UniProtKB-KW"/>
</dbReference>
<reference evidence="10 11" key="2">
    <citation type="submission" date="2018-11" db="EMBL/GenBank/DDBJ databases">
        <authorList>
            <consortium name="Pathogen Informatics"/>
        </authorList>
    </citation>
    <scope>NUCLEOTIDE SEQUENCE [LARGE SCALE GENOMIC DNA]</scope>
</reference>
<gene>
    <name evidence="10" type="ORF">TTAC_LOCUS4707</name>
</gene>
<evidence type="ECO:0000256" key="6">
    <source>
        <dbReference type="ARBA" id="ARBA00023034"/>
    </source>
</evidence>
<dbReference type="Proteomes" id="UP000274429">
    <property type="component" value="Unassembled WGS sequence"/>
</dbReference>
<keyword evidence="6" id="KW-0333">Golgi apparatus</keyword>
<comment type="subcellular location">
    <subcellularLocation>
        <location evidence="8">Endomembrane system</location>
        <topology evidence="8">Single-pass type IV membrane protein</topology>
    </subcellularLocation>
    <subcellularLocation>
        <location evidence="1">Golgi apparatus membrane</location>
    </subcellularLocation>
</comment>